<dbReference type="InterPro" id="IPR000933">
    <property type="entry name" value="Glyco_hydro_29"/>
</dbReference>
<name>A0ABT5VQJ5_9BACT</name>
<organism evidence="10 11">
    <name type="scientific">Paralabilibaculum antarcticum</name>
    <dbReference type="NCBI Taxonomy" id="2912572"/>
    <lineage>
        <taxon>Bacteria</taxon>
        <taxon>Pseudomonadati</taxon>
        <taxon>Bacteroidota</taxon>
        <taxon>Bacteroidia</taxon>
        <taxon>Marinilabiliales</taxon>
        <taxon>Marinifilaceae</taxon>
        <taxon>Paralabilibaculum</taxon>
    </lineage>
</organism>
<dbReference type="SMART" id="SM00812">
    <property type="entry name" value="Alpha_L_fucos"/>
    <property type="match status" value="1"/>
</dbReference>
<evidence type="ECO:0000259" key="9">
    <source>
        <dbReference type="Pfam" id="PF16757"/>
    </source>
</evidence>
<dbReference type="InterPro" id="IPR013780">
    <property type="entry name" value="Glyco_hydro_b"/>
</dbReference>
<evidence type="ECO:0000259" key="8">
    <source>
        <dbReference type="Pfam" id="PF01120"/>
    </source>
</evidence>
<reference evidence="10 11" key="1">
    <citation type="submission" date="2022-01" db="EMBL/GenBank/DDBJ databases">
        <title>Labilibaculum sp. nov, a marine bacterium isolated from Antarctica.</title>
        <authorList>
            <person name="Dai W."/>
        </authorList>
    </citation>
    <scope>NUCLEOTIDE SEQUENCE [LARGE SCALE GENOMIC DNA]</scope>
    <source>
        <strain evidence="10 11">DW002</strain>
    </source>
</reference>
<dbReference type="PRINTS" id="PR00741">
    <property type="entry name" value="GLHYDRLASE29"/>
</dbReference>
<accession>A0ABT5VQJ5</accession>
<gene>
    <name evidence="10" type="ORF">L3049_02050</name>
</gene>
<dbReference type="Pfam" id="PF16757">
    <property type="entry name" value="Fucosidase_C"/>
    <property type="match status" value="1"/>
</dbReference>
<dbReference type="PIRSF" id="PIRSF001092">
    <property type="entry name" value="Alpha-L-fucosidase"/>
    <property type="match status" value="1"/>
</dbReference>
<dbReference type="Pfam" id="PF01120">
    <property type="entry name" value="Alpha_L_fucos"/>
    <property type="match status" value="1"/>
</dbReference>
<comment type="caution">
    <text evidence="10">The sequence shown here is derived from an EMBL/GenBank/DDBJ whole genome shotgun (WGS) entry which is preliminary data.</text>
</comment>
<protein>
    <recommendedName>
        <fullName evidence="3">alpha-L-fucosidase</fullName>
        <ecNumber evidence="3">3.2.1.51</ecNumber>
    </recommendedName>
</protein>
<evidence type="ECO:0000256" key="7">
    <source>
        <dbReference type="SAM" id="SignalP"/>
    </source>
</evidence>
<feature type="domain" description="Alpha-L-fucosidase C-terminal" evidence="9">
    <location>
        <begin position="419"/>
        <end position="500"/>
    </location>
</feature>
<evidence type="ECO:0000313" key="10">
    <source>
        <dbReference type="EMBL" id="MDE5416773.1"/>
    </source>
</evidence>
<feature type="domain" description="Glycoside hydrolase family 29 N-terminal" evidence="8">
    <location>
        <begin position="19"/>
        <end position="387"/>
    </location>
</feature>
<evidence type="ECO:0000256" key="6">
    <source>
        <dbReference type="ARBA" id="ARBA00023295"/>
    </source>
</evidence>
<dbReference type="InterPro" id="IPR017853">
    <property type="entry name" value="GH"/>
</dbReference>
<dbReference type="Gene3D" id="2.60.40.1180">
    <property type="entry name" value="Golgi alpha-mannosidase II"/>
    <property type="match status" value="1"/>
</dbReference>
<dbReference type="InterPro" id="IPR016286">
    <property type="entry name" value="FUC_metazoa-typ"/>
</dbReference>
<dbReference type="EMBL" id="JAKJSC010000001">
    <property type="protein sequence ID" value="MDE5416773.1"/>
    <property type="molecule type" value="Genomic_DNA"/>
</dbReference>
<dbReference type="PROSITE" id="PS51257">
    <property type="entry name" value="PROKAR_LIPOPROTEIN"/>
    <property type="match status" value="1"/>
</dbReference>
<keyword evidence="4 7" id="KW-0732">Signal</keyword>
<feature type="chain" id="PRO_5045093457" description="alpha-L-fucosidase" evidence="7">
    <location>
        <begin position="24"/>
        <end position="502"/>
    </location>
</feature>
<evidence type="ECO:0000313" key="11">
    <source>
        <dbReference type="Proteomes" id="UP001528920"/>
    </source>
</evidence>
<dbReference type="EC" id="3.2.1.51" evidence="3"/>
<dbReference type="Gene3D" id="3.20.20.80">
    <property type="entry name" value="Glycosidases"/>
    <property type="match status" value="1"/>
</dbReference>
<feature type="signal peptide" evidence="7">
    <location>
        <begin position="1"/>
        <end position="23"/>
    </location>
</feature>
<evidence type="ECO:0000256" key="1">
    <source>
        <dbReference type="ARBA" id="ARBA00004071"/>
    </source>
</evidence>
<comment type="function">
    <text evidence="1">Alpha-L-fucosidase is responsible for hydrolyzing the alpha-1,6-linked fucose joined to the reducing-end N-acetylglucosamine of the carbohydrate moieties of glycoproteins.</text>
</comment>
<proteinExistence type="inferred from homology"/>
<evidence type="ECO:0000256" key="3">
    <source>
        <dbReference type="ARBA" id="ARBA00012662"/>
    </source>
</evidence>
<keyword evidence="5" id="KW-0378">Hydrolase</keyword>
<dbReference type="InterPro" id="IPR031919">
    <property type="entry name" value="Fucosidase_C"/>
</dbReference>
<evidence type="ECO:0000256" key="5">
    <source>
        <dbReference type="ARBA" id="ARBA00022801"/>
    </source>
</evidence>
<evidence type="ECO:0000256" key="2">
    <source>
        <dbReference type="ARBA" id="ARBA00007951"/>
    </source>
</evidence>
<dbReference type="PANTHER" id="PTHR10030">
    <property type="entry name" value="ALPHA-L-FUCOSIDASE"/>
    <property type="match status" value="1"/>
</dbReference>
<dbReference type="InterPro" id="IPR057739">
    <property type="entry name" value="Glyco_hydro_29_N"/>
</dbReference>
<sequence>MRKITLFLSLAVFLITACSESNKKTEKYTANWESLQKYEIPSWFEDAKFGIFIHWGPYSVPAYDNEWYPRHMYQDSMLWHQTDPSLSEKGTHKVYTHHKETYGHPSIFGYKDFIPMFKAEKFDANQWLDLFKKAGAKYVVPVAEHHDGFAMYNSHVTRWNAAVMGPKRDIVQEIKEASKKAGLKFGVSSHFAFNWDYYNHEARFDTGNPELADLYGPSHARYAPVSENFMNLWWKRTTDIIDSYNPDILWFDFYWDRPEFASYHSKLAAYYYNMGIDEKKGVVLQSKNMGYESFPKGTNVLDIERGKLSDIQDEAWQTDTSIGKNSWCHINKWDSKTSNSLIDDLIDIVSKNGTMLLNVGPKADGTIPQDQQDVLLEMGDWLAINGEAVYNTRPWKIFGEGPTKASEGHHSEGNNEALTSEDIRFTTMDDVLYATALGYSENGTFLIKSLANNNPHESRAVKSVEFISANNKIDWKQTAEGLQINVAGEKQSEAAYVFKVKF</sequence>
<comment type="similarity">
    <text evidence="2">Belongs to the glycosyl hydrolase 29 family.</text>
</comment>
<evidence type="ECO:0000256" key="4">
    <source>
        <dbReference type="ARBA" id="ARBA00022729"/>
    </source>
</evidence>
<dbReference type="RefSeq" id="WP_275108113.1">
    <property type="nucleotide sequence ID" value="NZ_JAKJSC010000001.1"/>
</dbReference>
<keyword evidence="11" id="KW-1185">Reference proteome</keyword>
<dbReference type="Proteomes" id="UP001528920">
    <property type="component" value="Unassembled WGS sequence"/>
</dbReference>
<keyword evidence="6" id="KW-0326">Glycosidase</keyword>
<dbReference type="SUPFAM" id="SSF51445">
    <property type="entry name" value="(Trans)glycosidases"/>
    <property type="match status" value="1"/>
</dbReference>
<dbReference type="PANTHER" id="PTHR10030:SF37">
    <property type="entry name" value="ALPHA-L-FUCOSIDASE-RELATED"/>
    <property type="match status" value="1"/>
</dbReference>